<evidence type="ECO:0000313" key="11">
    <source>
        <dbReference type="EMBL" id="GGE70443.1"/>
    </source>
</evidence>
<evidence type="ECO:0000259" key="10">
    <source>
        <dbReference type="PROSITE" id="PS51379"/>
    </source>
</evidence>
<evidence type="ECO:0000256" key="5">
    <source>
        <dbReference type="ARBA" id="ARBA00022723"/>
    </source>
</evidence>
<evidence type="ECO:0000256" key="4">
    <source>
        <dbReference type="ARBA" id="ARBA00022485"/>
    </source>
</evidence>
<keyword evidence="7" id="KW-0249">Electron transport</keyword>
<dbReference type="EMBL" id="BMKO01000002">
    <property type="protein sequence ID" value="GGE70443.1"/>
    <property type="molecule type" value="Genomic_DNA"/>
</dbReference>
<feature type="domain" description="4Fe-4S ferredoxin-type" evidence="10">
    <location>
        <begin position="76"/>
        <end position="108"/>
    </location>
</feature>
<accession>A0ABQ1SXW5</accession>
<gene>
    <name evidence="11" type="primary">dmsB</name>
    <name evidence="11" type="ORF">GCM10011520_08880</name>
</gene>
<evidence type="ECO:0000256" key="8">
    <source>
        <dbReference type="ARBA" id="ARBA00023004"/>
    </source>
</evidence>
<protein>
    <submittedName>
        <fullName evidence="11">Dimethylsulfoxide reductase, chain B</fullName>
    </submittedName>
</protein>
<keyword evidence="6" id="KW-0677">Repeat</keyword>
<dbReference type="RefSeq" id="WP_100143000.1">
    <property type="nucleotide sequence ID" value="NZ_AP024618.1"/>
</dbReference>
<keyword evidence="4" id="KW-0004">4Fe-4S</keyword>
<dbReference type="InterPro" id="IPR017896">
    <property type="entry name" value="4Fe4S_Fe-S-bd"/>
</dbReference>
<evidence type="ECO:0000256" key="2">
    <source>
        <dbReference type="ARBA" id="ARBA00003584"/>
    </source>
</evidence>
<dbReference type="InterPro" id="IPR014297">
    <property type="entry name" value="DMSO_DmsB"/>
</dbReference>
<reference evidence="12" key="1">
    <citation type="journal article" date="2019" name="Int. J. Syst. Evol. Microbiol.">
        <title>The Global Catalogue of Microorganisms (GCM) 10K type strain sequencing project: providing services to taxonomists for standard genome sequencing and annotation.</title>
        <authorList>
            <consortium name="The Broad Institute Genomics Platform"/>
            <consortium name="The Broad Institute Genome Sequencing Center for Infectious Disease"/>
            <person name="Wu L."/>
            <person name="Ma J."/>
        </authorList>
    </citation>
    <scope>NUCLEOTIDE SEQUENCE [LARGE SCALE GENOMIC DNA]</scope>
    <source>
        <strain evidence="12">CGMCC 1.16033</strain>
    </source>
</reference>
<evidence type="ECO:0000313" key="12">
    <source>
        <dbReference type="Proteomes" id="UP000606498"/>
    </source>
</evidence>
<feature type="domain" description="4Fe-4S ferredoxin-type" evidence="10">
    <location>
        <begin position="7"/>
        <end position="36"/>
    </location>
</feature>
<dbReference type="InterPro" id="IPR017900">
    <property type="entry name" value="4Fe4S_Fe_S_CS"/>
</dbReference>
<dbReference type="PROSITE" id="PS00198">
    <property type="entry name" value="4FE4S_FER_1"/>
    <property type="match status" value="1"/>
</dbReference>
<dbReference type="NCBIfam" id="TIGR02951">
    <property type="entry name" value="DMSO_dmsB"/>
    <property type="match status" value="1"/>
</dbReference>
<name>A0ABQ1SXW5_9GAMM</name>
<keyword evidence="5" id="KW-0479">Metal-binding</keyword>
<evidence type="ECO:0000256" key="3">
    <source>
        <dbReference type="ARBA" id="ARBA00022448"/>
    </source>
</evidence>
<dbReference type="Gene3D" id="3.30.70.20">
    <property type="match status" value="2"/>
</dbReference>
<evidence type="ECO:0000256" key="1">
    <source>
        <dbReference type="ARBA" id="ARBA00001966"/>
    </source>
</evidence>
<organism evidence="11 12">
    <name type="scientific">Shewanella carassii</name>
    <dbReference type="NCBI Taxonomy" id="1987584"/>
    <lineage>
        <taxon>Bacteria</taxon>
        <taxon>Pseudomonadati</taxon>
        <taxon>Pseudomonadota</taxon>
        <taxon>Gammaproteobacteria</taxon>
        <taxon>Alteromonadales</taxon>
        <taxon>Shewanellaceae</taxon>
        <taxon>Shewanella</taxon>
    </lineage>
</organism>
<keyword evidence="9" id="KW-0411">Iron-sulfur</keyword>
<evidence type="ECO:0000256" key="6">
    <source>
        <dbReference type="ARBA" id="ARBA00022737"/>
    </source>
</evidence>
<proteinExistence type="predicted"/>
<keyword evidence="12" id="KW-1185">Reference proteome</keyword>
<sequence>MTQSIQYGFYVDTTKCTGCKACHVSCKDRQGDLLRANNQPLTNGVPSLKGVTWRRVYEYGGGNWSVDPNTDTYTQDIFAYYMSIGCNHCSEPVCVKACPTGAMHKRREDGLVHVEESLCIGCESCARACPYDAPQIDRERKVMTKCDGCYERLAEGKKPVCVESCPMRALDFDTMDNLRAKYGDGDGHIAPLPSASITAPNLIIKANRHGQPAGSGAGKVLNPNEV</sequence>
<dbReference type="CDD" id="cd16371">
    <property type="entry name" value="DMSOR_beta_like"/>
    <property type="match status" value="1"/>
</dbReference>
<keyword evidence="8" id="KW-0408">Iron</keyword>
<dbReference type="Pfam" id="PF12800">
    <property type="entry name" value="Fer4_4"/>
    <property type="match status" value="1"/>
</dbReference>
<dbReference type="PANTHER" id="PTHR43177:SF5">
    <property type="entry name" value="ANAEROBIC DIMETHYL SULFOXIDE REDUCTASE CHAIN B-RELATED"/>
    <property type="match status" value="1"/>
</dbReference>
<dbReference type="Pfam" id="PF13247">
    <property type="entry name" value="Fer4_11"/>
    <property type="match status" value="1"/>
</dbReference>
<dbReference type="PANTHER" id="PTHR43177">
    <property type="entry name" value="PROTEIN NRFC"/>
    <property type="match status" value="1"/>
</dbReference>
<dbReference type="PROSITE" id="PS51379">
    <property type="entry name" value="4FE4S_FER_2"/>
    <property type="match status" value="3"/>
</dbReference>
<feature type="domain" description="4Fe-4S ferredoxin-type" evidence="10">
    <location>
        <begin position="110"/>
        <end position="139"/>
    </location>
</feature>
<evidence type="ECO:0000256" key="7">
    <source>
        <dbReference type="ARBA" id="ARBA00022982"/>
    </source>
</evidence>
<comment type="caution">
    <text evidence="11">The sequence shown here is derived from an EMBL/GenBank/DDBJ whole genome shotgun (WGS) entry which is preliminary data.</text>
</comment>
<dbReference type="Proteomes" id="UP000606498">
    <property type="component" value="Unassembled WGS sequence"/>
</dbReference>
<evidence type="ECO:0000256" key="9">
    <source>
        <dbReference type="ARBA" id="ARBA00023014"/>
    </source>
</evidence>
<comment type="function">
    <text evidence="2">Electron transfer subunit of the terminal reductase during anaerobic growth on various sulfoxide and N-oxide compounds.</text>
</comment>
<dbReference type="SUPFAM" id="SSF54862">
    <property type="entry name" value="4Fe-4S ferredoxins"/>
    <property type="match status" value="1"/>
</dbReference>
<comment type="cofactor">
    <cofactor evidence="1">
        <name>[4Fe-4S] cluster</name>
        <dbReference type="ChEBI" id="CHEBI:49883"/>
    </cofactor>
</comment>
<dbReference type="InterPro" id="IPR050954">
    <property type="entry name" value="ET_IronSulfur_Cluster-Binding"/>
</dbReference>
<keyword evidence="3" id="KW-0813">Transport</keyword>